<dbReference type="FunFam" id="3.40.50.410:FF:000004">
    <property type="entry name" value="collagen alpha-6(VI) chain"/>
    <property type="match status" value="2"/>
</dbReference>
<evidence type="ECO:0000256" key="2">
    <source>
        <dbReference type="ARBA" id="ARBA00022525"/>
    </source>
</evidence>
<reference key="1">
    <citation type="journal article" date="2007" name="Nature">
        <title>The medaka draft genome and insights into vertebrate genome evolution.</title>
        <authorList>
            <person name="Kasahara M."/>
            <person name="Naruse K."/>
            <person name="Sasaki S."/>
            <person name="Nakatani Y."/>
            <person name="Qu W."/>
            <person name="Ahsan B."/>
            <person name="Yamada T."/>
            <person name="Nagayasu Y."/>
            <person name="Doi K."/>
            <person name="Kasai Y."/>
            <person name="Jindo T."/>
            <person name="Kobayashi D."/>
            <person name="Shimada A."/>
            <person name="Toyoda A."/>
            <person name="Kuroki Y."/>
            <person name="Fujiyama A."/>
            <person name="Sasaki T."/>
            <person name="Shimizu A."/>
            <person name="Asakawa S."/>
            <person name="Shimizu N."/>
            <person name="Hashimoto S."/>
            <person name="Yang J."/>
            <person name="Lee Y."/>
            <person name="Matsushima K."/>
            <person name="Sugano S."/>
            <person name="Sakaizumi M."/>
            <person name="Narita T."/>
            <person name="Ohishi K."/>
            <person name="Haga S."/>
            <person name="Ohta F."/>
            <person name="Nomoto H."/>
            <person name="Nogata K."/>
            <person name="Morishita T."/>
            <person name="Endo T."/>
            <person name="Shin-I T."/>
            <person name="Takeda H."/>
            <person name="Morishita S."/>
            <person name="Kohara Y."/>
        </authorList>
    </citation>
    <scope>NUCLEOTIDE SEQUENCE [LARGE SCALE GENOMIC DNA]</scope>
    <source>
        <strain>Hd-rR</strain>
    </source>
</reference>
<sequence length="877" mass="96875">MSPLRASRVFVLLSLVVLTAARPRAGPDQKCKPGPLDLIFLIDSSRSVRPHEFETMRKFMIDILNSLEIGPDSTRVGVVQYSSQVRSEFSLKTHGDLDSVVAGIRQIVPLAQGTMTGLAIRYMMNEAFTEEHGDRPKVPNVAVIVTDGRPQDRVAEVAAEARERGIEIFAVGVARADMTSLRAMASLPFEDHVFLEESFDLIHQFGLQFQDAFCGLDLCKEMDHGCEHVCENSPGSFHCLCSEGYTLNEDGKTCTGQAAGRATDEQICSPQVFFQIRSNFIYKHFHLQYTGWGERGLNCLPFDQPPEPMMSCVFTVRKCVVVFFSAIDLCAEGKHDCEQVCISSPGNFSCDCREGYRLQDDGRTCSSTHAHTHAHTPMHTHTHIYTHTLVEFCSFGNDSCDHHCVNMLNGFYCTCKEGHRLQADGKTCQAIDLCAEGKHDCQQVCINMGPAVFTCDCNEGYTPNTTHALIPKSIVCTCMRPCFCARSRGTDGSVHVCRAAIDLCAEGKHDCEQVCISAPGVFTCDCRKGFRLNHDKKTCTILVAFDFCSFSNSQSNRRSFAVVVSGLALLLNTLRFLVENTIALTSVSDMEMCSTVQHGCEHQCVNTPGSYYCVCPEGQLLQDDGKSCGACTSANIDLVLLIDGSKSVRPQNFELVKKFVNQVVDSLDVSARGTRVGLVQYSSRVRTEFPLNMYHTAEDIKAAVMKVEYMEKGTMTGLALKHMLENSFSEAEGARPAARSVPRVGLVFTDGRSQDDISEYAKKAKEAGITMYAVGVGKAVEDELREIASEPVEKHFYYTTDFNAISTIADNLKLNVCPEESQGEVEVKDPCACENLVEFQQNTAVCSQIHLLLLNQLPLAAMNTRLVELENQLLSRK</sequence>
<dbReference type="GO" id="GO:0005576">
    <property type="term" value="C:extracellular region"/>
    <property type="evidence" value="ECO:0007669"/>
    <property type="project" value="UniProtKB-SubCell"/>
</dbReference>
<evidence type="ECO:0000256" key="3">
    <source>
        <dbReference type="ARBA" id="ARBA00022536"/>
    </source>
</evidence>
<comment type="subcellular location">
    <subcellularLocation>
        <location evidence="1">Secreted</location>
    </subcellularLocation>
</comment>
<keyword evidence="8" id="KW-0325">Glycoprotein</keyword>
<dbReference type="InterPro" id="IPR000742">
    <property type="entry name" value="EGF"/>
</dbReference>
<dbReference type="PANTHER" id="PTHR24020">
    <property type="entry name" value="COLLAGEN ALPHA"/>
    <property type="match status" value="1"/>
</dbReference>
<dbReference type="SMART" id="SM00327">
    <property type="entry name" value="VWA"/>
    <property type="match status" value="2"/>
</dbReference>
<dbReference type="InterPro" id="IPR049883">
    <property type="entry name" value="NOTCH1_EGF-like"/>
</dbReference>
<dbReference type="InterPro" id="IPR036337">
    <property type="entry name" value="Matrilin_CC_sf"/>
</dbReference>
<evidence type="ECO:0000256" key="1">
    <source>
        <dbReference type="ARBA" id="ARBA00004613"/>
    </source>
</evidence>
<evidence type="ECO:0000256" key="4">
    <source>
        <dbReference type="ARBA" id="ARBA00022729"/>
    </source>
</evidence>
<evidence type="ECO:0000313" key="12">
    <source>
        <dbReference type="Proteomes" id="UP000265180"/>
    </source>
</evidence>
<dbReference type="PRINTS" id="PR00453">
    <property type="entry name" value="VWFADOMAIN"/>
</dbReference>
<name>A0A3P9M1J0_ORYLA</name>
<keyword evidence="2" id="KW-0964">Secreted</keyword>
<dbReference type="InterPro" id="IPR019466">
    <property type="entry name" value="Matrilin_CC_trimer"/>
</dbReference>
<evidence type="ECO:0000256" key="8">
    <source>
        <dbReference type="ARBA" id="ARBA00023180"/>
    </source>
</evidence>
<proteinExistence type="predicted"/>
<feature type="signal peptide" evidence="9">
    <location>
        <begin position="1"/>
        <end position="21"/>
    </location>
</feature>
<dbReference type="InterPro" id="IPR050525">
    <property type="entry name" value="ECM_Assembly_Org"/>
</dbReference>
<keyword evidence="5" id="KW-0677">Repeat</keyword>
<dbReference type="PROSITE" id="PS01186">
    <property type="entry name" value="EGF_2"/>
    <property type="match status" value="2"/>
</dbReference>
<dbReference type="Pfam" id="PF00092">
    <property type="entry name" value="VWA"/>
    <property type="match status" value="2"/>
</dbReference>
<evidence type="ECO:0000256" key="7">
    <source>
        <dbReference type="ARBA" id="ARBA00023157"/>
    </source>
</evidence>
<dbReference type="InterPro" id="IPR036465">
    <property type="entry name" value="vWFA_dom_sf"/>
</dbReference>
<reference evidence="11" key="4">
    <citation type="submission" date="2025-09" db="UniProtKB">
        <authorList>
            <consortium name="Ensembl"/>
        </authorList>
    </citation>
    <scope>IDENTIFICATION</scope>
    <source>
        <strain evidence="11">HNI</strain>
    </source>
</reference>
<feature type="domain" description="VWFA" evidence="10">
    <location>
        <begin position="37"/>
        <end position="213"/>
    </location>
</feature>
<organism evidence="11 12">
    <name type="scientific">Oryzias latipes</name>
    <name type="common">Japanese rice fish</name>
    <name type="synonym">Japanese killifish</name>
    <dbReference type="NCBI Taxonomy" id="8090"/>
    <lineage>
        <taxon>Eukaryota</taxon>
        <taxon>Metazoa</taxon>
        <taxon>Chordata</taxon>
        <taxon>Craniata</taxon>
        <taxon>Vertebrata</taxon>
        <taxon>Euteleostomi</taxon>
        <taxon>Actinopterygii</taxon>
        <taxon>Neopterygii</taxon>
        <taxon>Teleostei</taxon>
        <taxon>Neoteleostei</taxon>
        <taxon>Acanthomorphata</taxon>
        <taxon>Ovalentaria</taxon>
        <taxon>Atherinomorphae</taxon>
        <taxon>Beloniformes</taxon>
        <taxon>Adrianichthyidae</taxon>
        <taxon>Oryziinae</taxon>
        <taxon>Oryzias</taxon>
    </lineage>
</organism>
<dbReference type="Pfam" id="PF07645">
    <property type="entry name" value="EGF_CA"/>
    <property type="match status" value="1"/>
</dbReference>
<dbReference type="Proteomes" id="UP000265180">
    <property type="component" value="Chromosome 5"/>
</dbReference>
<dbReference type="SMART" id="SM00179">
    <property type="entry name" value="EGF_CA"/>
    <property type="match status" value="6"/>
</dbReference>
<dbReference type="InterPro" id="IPR002035">
    <property type="entry name" value="VWF_A"/>
</dbReference>
<dbReference type="GO" id="GO:0005509">
    <property type="term" value="F:calcium ion binding"/>
    <property type="evidence" value="ECO:0007669"/>
    <property type="project" value="InterPro"/>
</dbReference>
<feature type="chain" id="PRO_5018279152" evidence="9">
    <location>
        <begin position="22"/>
        <end position="877"/>
    </location>
</feature>
<dbReference type="PROSITE" id="PS00010">
    <property type="entry name" value="ASX_HYDROXYL"/>
    <property type="match status" value="1"/>
</dbReference>
<evidence type="ECO:0000313" key="11">
    <source>
        <dbReference type="Ensembl" id="ENSORLP00020026878.1"/>
    </source>
</evidence>
<evidence type="ECO:0000259" key="10">
    <source>
        <dbReference type="PROSITE" id="PS50234"/>
    </source>
</evidence>
<dbReference type="Gene3D" id="3.40.50.410">
    <property type="entry name" value="von Willebrand factor, type A domain"/>
    <property type="match status" value="2"/>
</dbReference>
<protein>
    <submittedName>
        <fullName evidence="11">Matrilin 4</fullName>
    </submittedName>
</protein>
<dbReference type="FunFam" id="2.10.25.10:FF:000010">
    <property type="entry name" value="Pro-epidermal growth factor"/>
    <property type="match status" value="1"/>
</dbReference>
<dbReference type="InterPro" id="IPR000152">
    <property type="entry name" value="EGF-type_Asp/Asn_hydroxyl_site"/>
</dbReference>
<dbReference type="SUPFAM" id="SSF53300">
    <property type="entry name" value="vWA-like"/>
    <property type="match status" value="2"/>
</dbReference>
<dbReference type="SMART" id="SM01279">
    <property type="entry name" value="Matrilin_ccoil"/>
    <property type="match status" value="1"/>
</dbReference>
<dbReference type="PROSITE" id="PS50234">
    <property type="entry name" value="VWFA"/>
    <property type="match status" value="2"/>
</dbReference>
<keyword evidence="4 9" id="KW-0732">Signal</keyword>
<dbReference type="InterPro" id="IPR009030">
    <property type="entry name" value="Growth_fac_rcpt_cys_sf"/>
</dbReference>
<dbReference type="InterPro" id="IPR001881">
    <property type="entry name" value="EGF-like_Ca-bd_dom"/>
</dbReference>
<feature type="domain" description="VWFA" evidence="10">
    <location>
        <begin position="637"/>
        <end position="812"/>
    </location>
</feature>
<keyword evidence="3" id="KW-0245">EGF-like domain</keyword>
<dbReference type="InterPro" id="IPR026823">
    <property type="entry name" value="cEGF"/>
</dbReference>
<evidence type="ECO:0000256" key="5">
    <source>
        <dbReference type="ARBA" id="ARBA00022737"/>
    </source>
</evidence>
<keyword evidence="7" id="KW-1015">Disulfide bond</keyword>
<reference evidence="11 12" key="2">
    <citation type="submission" date="2017-04" db="EMBL/GenBank/DDBJ databases">
        <title>CpG methylation of centromeres and impact of large insertions on vertebrate speciation.</title>
        <authorList>
            <person name="Ichikawa K."/>
            <person name="Yoshimura J."/>
            <person name="Morishita S."/>
        </authorList>
    </citation>
    <scope>NUCLEOTIDE SEQUENCE</scope>
    <source>
        <strain evidence="11 12">HNI</strain>
    </source>
</reference>
<keyword evidence="6" id="KW-0175">Coiled coil</keyword>
<dbReference type="Pfam" id="PF14670">
    <property type="entry name" value="FXa_inhibition"/>
    <property type="match status" value="3"/>
</dbReference>
<dbReference type="AlphaFoldDB" id="A0A3P9M1J0"/>
<evidence type="ECO:0000256" key="9">
    <source>
        <dbReference type="SAM" id="SignalP"/>
    </source>
</evidence>
<dbReference type="Gene3D" id="2.10.25.10">
    <property type="entry name" value="Laminin"/>
    <property type="match status" value="6"/>
</dbReference>
<dbReference type="FunFam" id="2.10.25.10:FF:000240">
    <property type="entry name" value="Vitamin K-dependent protein S"/>
    <property type="match status" value="1"/>
</dbReference>
<dbReference type="Ensembl" id="ENSORLT00020000769.1">
    <property type="protein sequence ID" value="ENSORLP00020026878.1"/>
    <property type="gene ID" value="ENSORLG00020009651.1"/>
</dbReference>
<dbReference type="SUPFAM" id="SSF57184">
    <property type="entry name" value="Growth factor receptor domain"/>
    <property type="match status" value="2"/>
</dbReference>
<dbReference type="PANTHER" id="PTHR24020:SF14">
    <property type="entry name" value="MATRILIN-4"/>
    <property type="match status" value="1"/>
</dbReference>
<dbReference type="Gene3D" id="1.20.5.30">
    <property type="match status" value="1"/>
</dbReference>
<accession>A0A3P9M1J0</accession>
<dbReference type="SMART" id="SM00181">
    <property type="entry name" value="EGF"/>
    <property type="match status" value="6"/>
</dbReference>
<dbReference type="Pfam" id="PF12662">
    <property type="entry name" value="cEGF"/>
    <property type="match status" value="1"/>
</dbReference>
<evidence type="ECO:0000256" key="6">
    <source>
        <dbReference type="ARBA" id="ARBA00023054"/>
    </source>
</evidence>
<reference evidence="11" key="3">
    <citation type="submission" date="2025-08" db="UniProtKB">
        <authorList>
            <consortium name="Ensembl"/>
        </authorList>
    </citation>
    <scope>IDENTIFICATION</scope>
    <source>
        <strain evidence="11">HNI</strain>
    </source>
</reference>